<dbReference type="EMBL" id="LT854256">
    <property type="protein sequence ID" value="SMR51327.1"/>
    <property type="molecule type" value="Genomic_DNA"/>
</dbReference>
<dbReference type="Gene3D" id="1.10.30.10">
    <property type="entry name" value="High mobility group box domain"/>
    <property type="match status" value="2"/>
</dbReference>
<protein>
    <recommendedName>
        <fullName evidence="4">HMG box domain-containing protein</fullName>
    </recommendedName>
</protein>
<evidence type="ECO:0000313" key="6">
    <source>
        <dbReference type="Proteomes" id="UP000245764"/>
    </source>
</evidence>
<dbReference type="PROSITE" id="PS50118">
    <property type="entry name" value="HMG_BOX_2"/>
    <property type="match status" value="2"/>
</dbReference>
<feature type="domain" description="HMG box" evidence="4">
    <location>
        <begin position="531"/>
        <end position="599"/>
    </location>
</feature>
<dbReference type="PANTHER" id="PTHR48112">
    <property type="entry name" value="HIGH MOBILITY GROUP PROTEIN DSP1"/>
    <property type="match status" value="1"/>
</dbReference>
<dbReference type="Pfam" id="PF00505">
    <property type="entry name" value="HMG_box"/>
    <property type="match status" value="2"/>
</dbReference>
<evidence type="ECO:0000313" key="5">
    <source>
        <dbReference type="EMBL" id="SMR51327.1"/>
    </source>
</evidence>
<dbReference type="GO" id="GO:0005634">
    <property type="term" value="C:nucleus"/>
    <property type="evidence" value="ECO:0007669"/>
    <property type="project" value="UniProtKB-UniRule"/>
</dbReference>
<sequence length="825" mass="92368">MPCEDPTHSHEWPKAGPAIFHIQNCERLCSFCPHPKKNQRFSDASNLRAHVDHLHLKDMPGVTIVSAVNLRKRNDKEYAKVINAPPRNRPLRVSDMSTVGPESNKPPEDPTLPSSLRVCSTSAPREELTTIRNLLFLKAEHHDTFHLLAEYHLQQAQYNTPATDEETLSLDTAASFLRIYGARLWSNDGAHRTHLSAVNTLQNYTYWKGSDEVAAACLSGPYFALHSVVSGRARRAWQDEQEEWAPLKTDELAYSKLGALMRLYFNNLLRIGSVDESRSLHSKITKDPVQLLKNIIGGEHTTTPPSKRKTMVVLKLPNHPIAGRQRSSSPDIPLSALIDEWRSTHRLTEPPAKRLKVAGSEQSRKRPALGKIITSPLPASSARTDPSPVSNEMLARVQSRRMSSTSRDGDSARACVCPPGPKIAGPRNAYVLYFQHRQAQVPAERPGLRQQEIAKIIGEQWRTLEVETKKEWYALADEEKKRHQAQYPYYRAQPKSGRRNLSPAEDGCTPAIQEPTCNRCGGITVACAPTSKKARTAYNLFFQQTHIHITAEHPGIHQTEVVRIIGERWRSLSPEEKEEWKALGSEEKRRQGEQDSQTIARRGRQSAFTSGREAIFTVEKPTCNEYGGSAASSMALNSGNAPVASASVNELLSQPTNISDMVRRQLEAELEPDHHLNRPSNHESQARNPIRRLPVSLSEAEVTRNQVELSRQSIGFQLPTPRSSIQDITPQSAFDRNLALHLSSLPQNAEPMPPPARPWPTLPRQPDGYIFPRFGSDVWTPQEEEEMMRSMELSGEMAAQQQLKSVDHFKAYEIAAGSLGGLPFC</sequence>
<dbReference type="InterPro" id="IPR036910">
    <property type="entry name" value="HMG_box_dom_sf"/>
</dbReference>
<dbReference type="GO" id="GO:0003677">
    <property type="term" value="F:DNA binding"/>
    <property type="evidence" value="ECO:0007669"/>
    <property type="project" value="UniProtKB-UniRule"/>
</dbReference>
<feature type="DNA-binding region" description="HMG box" evidence="2">
    <location>
        <begin position="531"/>
        <end position="599"/>
    </location>
</feature>
<feature type="compositionally biased region" description="Basic and acidic residues" evidence="3">
    <location>
        <begin position="670"/>
        <end position="685"/>
    </location>
</feature>
<dbReference type="InterPro" id="IPR050342">
    <property type="entry name" value="HMGB"/>
</dbReference>
<feature type="domain" description="HMG box" evidence="4">
    <location>
        <begin position="423"/>
        <end position="491"/>
    </location>
</feature>
<gene>
    <name evidence="5" type="ORF">ZT1E4_G5546</name>
</gene>
<dbReference type="InterPro" id="IPR009071">
    <property type="entry name" value="HMG_box_dom"/>
</dbReference>
<proteinExistence type="predicted"/>
<name>A0A2H1GCN5_ZYMTR</name>
<dbReference type="AlphaFoldDB" id="A0A2H1GCN5"/>
<keyword evidence="2" id="KW-0539">Nucleus</keyword>
<accession>A0A2H1GCN5</accession>
<dbReference type="SUPFAM" id="SSF47095">
    <property type="entry name" value="HMG-box"/>
    <property type="match status" value="2"/>
</dbReference>
<evidence type="ECO:0000256" key="3">
    <source>
        <dbReference type="SAM" id="MobiDB-lite"/>
    </source>
</evidence>
<keyword evidence="1 2" id="KW-0238">DNA-binding</keyword>
<feature type="compositionally biased region" description="Polar residues" evidence="3">
    <location>
        <begin position="377"/>
        <end position="389"/>
    </location>
</feature>
<feature type="region of interest" description="Disordered" evidence="3">
    <location>
        <begin position="582"/>
        <end position="607"/>
    </location>
</feature>
<evidence type="ECO:0000256" key="1">
    <source>
        <dbReference type="ARBA" id="ARBA00023125"/>
    </source>
</evidence>
<feature type="region of interest" description="Disordered" evidence="3">
    <location>
        <begin position="349"/>
        <end position="389"/>
    </location>
</feature>
<reference evidence="6" key="1">
    <citation type="submission" date="2017-05" db="EMBL/GenBank/DDBJ databases">
        <authorList>
            <person name="Song R."/>
            <person name="Chenine A.L."/>
            <person name="Ruprecht R.M."/>
        </authorList>
    </citation>
    <scope>NUCLEOTIDE SEQUENCE [LARGE SCALE GENOMIC DNA]</scope>
</reference>
<dbReference type="SMART" id="SM00398">
    <property type="entry name" value="HMG"/>
    <property type="match status" value="2"/>
</dbReference>
<evidence type="ECO:0000259" key="4">
    <source>
        <dbReference type="PROSITE" id="PS50118"/>
    </source>
</evidence>
<feature type="region of interest" description="Disordered" evidence="3">
    <location>
        <begin position="670"/>
        <end position="692"/>
    </location>
</feature>
<dbReference type="Proteomes" id="UP000245764">
    <property type="component" value="Chromosome 4"/>
</dbReference>
<dbReference type="CDD" id="cd01389">
    <property type="entry name" value="HMG-box_ROX1-like"/>
    <property type="match status" value="1"/>
</dbReference>
<dbReference type="CDD" id="cd00084">
    <property type="entry name" value="HMG-box_SF"/>
    <property type="match status" value="1"/>
</dbReference>
<feature type="compositionally biased region" description="Basic and acidic residues" evidence="3">
    <location>
        <begin position="582"/>
        <end position="593"/>
    </location>
</feature>
<organism evidence="5 6">
    <name type="scientific">Zymoseptoria tritici ST99CH_1E4</name>
    <dbReference type="NCBI Taxonomy" id="1276532"/>
    <lineage>
        <taxon>Eukaryota</taxon>
        <taxon>Fungi</taxon>
        <taxon>Dikarya</taxon>
        <taxon>Ascomycota</taxon>
        <taxon>Pezizomycotina</taxon>
        <taxon>Dothideomycetes</taxon>
        <taxon>Dothideomycetidae</taxon>
        <taxon>Mycosphaerellales</taxon>
        <taxon>Mycosphaerellaceae</taxon>
        <taxon>Zymoseptoria</taxon>
    </lineage>
</organism>
<feature type="region of interest" description="Disordered" evidence="3">
    <location>
        <begin position="85"/>
        <end position="114"/>
    </location>
</feature>
<feature type="DNA-binding region" description="HMG box" evidence="2">
    <location>
        <begin position="423"/>
        <end position="491"/>
    </location>
</feature>
<evidence type="ECO:0000256" key="2">
    <source>
        <dbReference type="PROSITE-ProRule" id="PRU00267"/>
    </source>
</evidence>
<dbReference type="PANTHER" id="PTHR48112:SF22">
    <property type="entry name" value="MITOCHONDRIAL TRANSCRIPTION FACTOR A, ISOFORM B"/>
    <property type="match status" value="1"/>
</dbReference>